<dbReference type="AlphaFoldDB" id="A0A7W8NE79"/>
<keyword evidence="3" id="KW-1185">Reference proteome</keyword>
<reference evidence="2 3" key="1">
    <citation type="submission" date="2020-08" db="EMBL/GenBank/DDBJ databases">
        <title>Genomic Encyclopedia of Type Strains, Phase IV (KMG-IV): sequencing the most valuable type-strain genomes for metagenomic binning, comparative biology and taxonomic classification.</title>
        <authorList>
            <person name="Goeker M."/>
        </authorList>
    </citation>
    <scope>NUCLEOTIDE SEQUENCE [LARGE SCALE GENOMIC DNA]</scope>
    <source>
        <strain evidence="2 3">DSM 27939</strain>
    </source>
</reference>
<feature type="region of interest" description="Disordered" evidence="1">
    <location>
        <begin position="74"/>
        <end position="97"/>
    </location>
</feature>
<evidence type="ECO:0000256" key="1">
    <source>
        <dbReference type="SAM" id="MobiDB-lite"/>
    </source>
</evidence>
<dbReference type="EMBL" id="JACHFL010000004">
    <property type="protein sequence ID" value="MBB5363076.1"/>
    <property type="molecule type" value="Genomic_DNA"/>
</dbReference>
<accession>A0A7W8NE79</accession>
<comment type="caution">
    <text evidence="2">The sequence shown here is derived from an EMBL/GenBank/DDBJ whole genome shotgun (WGS) entry which is preliminary data.</text>
</comment>
<gene>
    <name evidence="2" type="ORF">HNQ08_002174</name>
</gene>
<sequence length="97" mass="11131">MAGLPCDTCQEESIVIPSGVILQDEGGATAYRRYRVCINPKCERYCQRRETLEQYLPETGERVMLDTRQLREYLPQAPPDANRSPGLFDSFWDTKEG</sequence>
<proteinExistence type="predicted"/>
<evidence type="ECO:0000313" key="2">
    <source>
        <dbReference type="EMBL" id="MBB5363076.1"/>
    </source>
</evidence>
<dbReference type="Proteomes" id="UP000552709">
    <property type="component" value="Unassembled WGS sequence"/>
</dbReference>
<dbReference type="RefSeq" id="WP_184131269.1">
    <property type="nucleotide sequence ID" value="NZ_JACHFL010000004.1"/>
</dbReference>
<organism evidence="2 3">
    <name type="scientific">Deinococcus humi</name>
    <dbReference type="NCBI Taxonomy" id="662880"/>
    <lineage>
        <taxon>Bacteria</taxon>
        <taxon>Thermotogati</taxon>
        <taxon>Deinococcota</taxon>
        <taxon>Deinococci</taxon>
        <taxon>Deinococcales</taxon>
        <taxon>Deinococcaceae</taxon>
        <taxon>Deinococcus</taxon>
    </lineage>
</organism>
<name>A0A7W8NE79_9DEIO</name>
<evidence type="ECO:0000313" key="3">
    <source>
        <dbReference type="Proteomes" id="UP000552709"/>
    </source>
</evidence>
<protein>
    <submittedName>
        <fullName evidence="2">Uncharacterized protein</fullName>
    </submittedName>
</protein>